<dbReference type="Pfam" id="PF17964">
    <property type="entry name" value="Big_10"/>
    <property type="match status" value="1"/>
</dbReference>
<dbReference type="InterPro" id="IPR038063">
    <property type="entry name" value="Transpep_catalytic_dom"/>
</dbReference>
<keyword evidence="5" id="KW-0012">Acyltransferase</keyword>
<keyword evidence="11" id="KW-1185">Reference proteome</keyword>
<evidence type="ECO:0000313" key="11">
    <source>
        <dbReference type="Proteomes" id="UP001596972"/>
    </source>
</evidence>
<organism evidence="10 11">
    <name type="scientific">Actinomadura sediminis</name>
    <dbReference type="NCBI Taxonomy" id="1038904"/>
    <lineage>
        <taxon>Bacteria</taxon>
        <taxon>Bacillati</taxon>
        <taxon>Actinomycetota</taxon>
        <taxon>Actinomycetes</taxon>
        <taxon>Streptosporangiales</taxon>
        <taxon>Thermomonosporaceae</taxon>
        <taxon>Actinomadura</taxon>
    </lineage>
</organism>
<dbReference type="PROSITE" id="PS52029">
    <property type="entry name" value="LD_TPASE"/>
    <property type="match status" value="1"/>
</dbReference>
<comment type="pathway">
    <text evidence="1 7">Cell wall biogenesis; peptidoglycan biosynthesis.</text>
</comment>
<reference evidence="11" key="1">
    <citation type="journal article" date="2019" name="Int. J. Syst. Evol. Microbiol.">
        <title>The Global Catalogue of Microorganisms (GCM) 10K type strain sequencing project: providing services to taxonomists for standard genome sequencing and annotation.</title>
        <authorList>
            <consortium name="The Broad Institute Genomics Platform"/>
            <consortium name="The Broad Institute Genome Sequencing Center for Infectious Disease"/>
            <person name="Wu L."/>
            <person name="Ma J."/>
        </authorList>
    </citation>
    <scope>NUCLEOTIDE SEQUENCE [LARGE SCALE GENOMIC DNA]</scope>
    <source>
        <strain evidence="11">JCM 31202</strain>
    </source>
</reference>
<feature type="region of interest" description="Disordered" evidence="8">
    <location>
        <begin position="380"/>
        <end position="404"/>
    </location>
</feature>
<evidence type="ECO:0000256" key="1">
    <source>
        <dbReference type="ARBA" id="ARBA00004752"/>
    </source>
</evidence>
<dbReference type="InterPro" id="IPR041280">
    <property type="entry name" value="Big_10"/>
</dbReference>
<sequence>MALLVGVGAAAAAGCTAQDGTTARSVELTVSPRQGGTVAPDVPIAVRAERGTIAAVTVSSGGTAVEGGLTEDGTAWRSRWALTPGQKYTVSATALGEDGRSRTVRSAFTTAEAEKTNPMTLEAPADGETVGVGIPIVMNFEEPVEDKAEVERALAVRANKPAEGAWHWVDDQQVVFRTKEYWPAHTKVTFQAHLAGVSTSKGVYGGKNQSIAFTVGDSQISTADEDSHKMVVKVNGKKVRTVPTSMGDGTERRFTTTNGVHLAMQKDDPVTMTSSWMGIAPGSAGGYSLVVDDAVRISDSGEYVHSAPWSVGSQGNANVSHGCINVSPSNAEWFYEMTMRGDPIIVTGTDRELEPYNGWSYWQMDWKKWVQGSALKRSVKVGPNADPATLSAQADEPAGQPAGS</sequence>
<evidence type="ECO:0000259" key="9">
    <source>
        <dbReference type="PROSITE" id="PS52029"/>
    </source>
</evidence>
<dbReference type="RefSeq" id="WP_378306045.1">
    <property type="nucleotide sequence ID" value="NZ_JBHTJA010000125.1"/>
</dbReference>
<dbReference type="EMBL" id="JBHTJA010000125">
    <property type="protein sequence ID" value="MFD0905288.1"/>
    <property type="molecule type" value="Genomic_DNA"/>
</dbReference>
<dbReference type="Proteomes" id="UP001596972">
    <property type="component" value="Unassembled WGS sequence"/>
</dbReference>
<proteinExistence type="predicted"/>
<evidence type="ECO:0000256" key="2">
    <source>
        <dbReference type="ARBA" id="ARBA00022679"/>
    </source>
</evidence>
<evidence type="ECO:0000256" key="8">
    <source>
        <dbReference type="SAM" id="MobiDB-lite"/>
    </source>
</evidence>
<keyword evidence="6 7" id="KW-0961">Cell wall biogenesis/degradation</keyword>
<feature type="active site" description="Nucleophile" evidence="7">
    <location>
        <position position="323"/>
    </location>
</feature>
<comment type="caution">
    <text evidence="10">The sequence shown here is derived from an EMBL/GenBank/DDBJ whole genome shotgun (WGS) entry which is preliminary data.</text>
</comment>
<dbReference type="SUPFAM" id="SSF141523">
    <property type="entry name" value="L,D-transpeptidase catalytic domain-like"/>
    <property type="match status" value="1"/>
</dbReference>
<evidence type="ECO:0000256" key="4">
    <source>
        <dbReference type="ARBA" id="ARBA00022984"/>
    </source>
</evidence>
<evidence type="ECO:0000256" key="7">
    <source>
        <dbReference type="PROSITE-ProRule" id="PRU01373"/>
    </source>
</evidence>
<evidence type="ECO:0000256" key="3">
    <source>
        <dbReference type="ARBA" id="ARBA00022960"/>
    </source>
</evidence>
<dbReference type="CDD" id="cd16913">
    <property type="entry name" value="YkuD_like"/>
    <property type="match status" value="1"/>
</dbReference>
<dbReference type="PANTHER" id="PTHR30582">
    <property type="entry name" value="L,D-TRANSPEPTIDASE"/>
    <property type="match status" value="1"/>
</dbReference>
<evidence type="ECO:0000256" key="6">
    <source>
        <dbReference type="ARBA" id="ARBA00023316"/>
    </source>
</evidence>
<dbReference type="Pfam" id="PF03734">
    <property type="entry name" value="YkuD"/>
    <property type="match status" value="1"/>
</dbReference>
<feature type="domain" description="L,D-TPase catalytic" evidence="9">
    <location>
        <begin position="219"/>
        <end position="347"/>
    </location>
</feature>
<dbReference type="CDD" id="cd13432">
    <property type="entry name" value="LDT_IgD_like_2"/>
    <property type="match status" value="1"/>
</dbReference>
<keyword evidence="3 7" id="KW-0133">Cell shape</keyword>
<dbReference type="Gene3D" id="2.60.40.3710">
    <property type="match status" value="1"/>
</dbReference>
<dbReference type="Gene3D" id="2.40.440.10">
    <property type="entry name" value="L,D-transpeptidase catalytic domain-like"/>
    <property type="match status" value="1"/>
</dbReference>
<keyword evidence="2" id="KW-0808">Transferase</keyword>
<accession>A0ABW3EXV9</accession>
<evidence type="ECO:0000256" key="5">
    <source>
        <dbReference type="ARBA" id="ARBA00023315"/>
    </source>
</evidence>
<dbReference type="Gene3D" id="2.60.40.3780">
    <property type="match status" value="1"/>
</dbReference>
<evidence type="ECO:0000313" key="10">
    <source>
        <dbReference type="EMBL" id="MFD0905288.1"/>
    </source>
</evidence>
<feature type="active site" description="Proton donor/acceptor" evidence="7">
    <location>
        <position position="305"/>
    </location>
</feature>
<dbReference type="InterPro" id="IPR050979">
    <property type="entry name" value="LD-transpeptidase"/>
</dbReference>
<dbReference type="PANTHER" id="PTHR30582:SF2">
    <property type="entry name" value="L,D-TRANSPEPTIDASE YCIB-RELATED"/>
    <property type="match status" value="1"/>
</dbReference>
<gene>
    <name evidence="10" type="ORF">ACFQ11_33280</name>
</gene>
<protein>
    <submittedName>
        <fullName evidence="10">Ig-like domain-containing protein</fullName>
    </submittedName>
</protein>
<name>A0ABW3EXV9_9ACTN</name>
<keyword evidence="4 7" id="KW-0573">Peptidoglycan synthesis</keyword>
<dbReference type="InterPro" id="IPR005490">
    <property type="entry name" value="LD_TPept_cat_dom"/>
</dbReference>